<keyword evidence="1" id="KW-1133">Transmembrane helix</keyword>
<evidence type="ECO:0000313" key="2">
    <source>
        <dbReference type="EMBL" id="MXR37422.1"/>
    </source>
</evidence>
<dbReference type="EMBL" id="WSSB01000009">
    <property type="protein sequence ID" value="MXR37422.1"/>
    <property type="molecule type" value="Genomic_DNA"/>
</dbReference>
<proteinExistence type="predicted"/>
<dbReference type="GO" id="GO:0016787">
    <property type="term" value="F:hydrolase activity"/>
    <property type="evidence" value="ECO:0007669"/>
    <property type="project" value="UniProtKB-KW"/>
</dbReference>
<keyword evidence="1" id="KW-0812">Transmembrane</keyword>
<dbReference type="PANTHER" id="PTHR35531">
    <property type="entry name" value="INNER MEMBRANE PROTEIN YBCI-RELATED"/>
    <property type="match status" value="1"/>
</dbReference>
<dbReference type="InterPro" id="IPR007404">
    <property type="entry name" value="YdjM-like"/>
</dbReference>
<dbReference type="PANTHER" id="PTHR35531:SF1">
    <property type="entry name" value="INNER MEMBRANE PROTEIN YBCI-RELATED"/>
    <property type="match status" value="1"/>
</dbReference>
<protein>
    <submittedName>
        <fullName evidence="2">Hydrolase</fullName>
    </submittedName>
</protein>
<keyword evidence="2" id="KW-0378">Hydrolase</keyword>
<organism evidence="2 3">
    <name type="scientific">Craterilacuibacter sinensis</name>
    <dbReference type="NCBI Taxonomy" id="2686017"/>
    <lineage>
        <taxon>Bacteria</taxon>
        <taxon>Pseudomonadati</taxon>
        <taxon>Pseudomonadota</taxon>
        <taxon>Betaproteobacteria</taxon>
        <taxon>Neisseriales</taxon>
        <taxon>Neisseriaceae</taxon>
        <taxon>Craterilacuibacter</taxon>
    </lineage>
</organism>
<name>A0A845BM58_9NEIS</name>
<dbReference type="Pfam" id="PF04307">
    <property type="entry name" value="YdjM"/>
    <property type="match status" value="1"/>
</dbReference>
<reference evidence="2 3" key="1">
    <citation type="submission" date="2019-12" db="EMBL/GenBank/DDBJ databases">
        <title>Neisseriaceae gen. nov. sp. Genome sequencing and assembly.</title>
        <authorList>
            <person name="Liu Z."/>
            <person name="Li A."/>
        </authorList>
    </citation>
    <scope>NUCLEOTIDE SEQUENCE [LARGE SCALE GENOMIC DNA]</scope>
    <source>
        <strain evidence="2 3">B2N2-7</strain>
    </source>
</reference>
<gene>
    <name evidence="2" type="ORF">GQF02_10595</name>
</gene>
<feature type="transmembrane region" description="Helical" evidence="1">
    <location>
        <begin position="98"/>
        <end position="124"/>
    </location>
</feature>
<evidence type="ECO:0000256" key="1">
    <source>
        <dbReference type="SAM" id="Phobius"/>
    </source>
</evidence>
<dbReference type="Proteomes" id="UP000467214">
    <property type="component" value="Unassembled WGS sequence"/>
</dbReference>
<sequence>MKVGTHIAAGACSGVGAALLLKSPLTATMLLLVGGMLGSLLPDIDHPQSWLGRRLRLISTPISMVFGHRGITHSLLALAGVFYLSVMCLNADGPYHDLWMPLALGLCVGYASHIIGDWLTPYGVPLLWPIKHRFRAPVTFFNGKFIEKVMMTGLWFGAGFLMAKSTGSF</sequence>
<keyword evidence="1" id="KW-0472">Membrane</keyword>
<dbReference type="AlphaFoldDB" id="A0A845BM58"/>
<feature type="transmembrane region" description="Helical" evidence="1">
    <location>
        <begin position="65"/>
        <end position="86"/>
    </location>
</feature>
<comment type="caution">
    <text evidence="2">The sequence shown here is derived from an EMBL/GenBank/DDBJ whole genome shotgun (WGS) entry which is preliminary data.</text>
</comment>
<evidence type="ECO:0000313" key="3">
    <source>
        <dbReference type="Proteomes" id="UP000467214"/>
    </source>
</evidence>
<dbReference type="RefSeq" id="WP_124733978.1">
    <property type="nucleotide sequence ID" value="NZ_WSSB01000009.1"/>
</dbReference>
<keyword evidence="3" id="KW-1185">Reference proteome</keyword>
<accession>A0A845BM58</accession>